<proteinExistence type="predicted"/>
<dbReference type="SUPFAM" id="SSF48452">
    <property type="entry name" value="TPR-like"/>
    <property type="match status" value="1"/>
</dbReference>
<protein>
    <submittedName>
        <fullName evidence="3">Uncharacterized protein</fullName>
    </submittedName>
</protein>
<sequence length="525" mass="58030">MSARLHGLTPDLTRAVSAVARALDDGRLDVAIARMAPLLASQPDHPEVQRLHAGILGMQGRHQEAIALMRTALAGQPDDPVYLNTLATLLGQAGEYDGAIDALQAACRLQPDMALAWYNLGVMLTRSVRNDEAEAALRRAVELDPHATDARALRADMLRMRGQPAEAAAEYRRVLAERAWAGMAWWGLADLKTTRMGEADVAAMQAALREPRATDDDRIAIGFALARALDDQGQYAESLQAIATANTIARRRQQWNAAGYSAAIGALAAAFDPPPAGADEPGLGHEVIFIVGLPRSGSTLAEQILASHPQVEGTGELPDLPQVLAEESRRRGQPFPRWVPHMQPADWSRLGHRYLERTAHWRKHRPRFTDKLPSNWIYAEAIRAMLPGARIVGCRRDALETCFSCYRQRLDNNEYSRDFGDLASFWRDCDRSLQRLAGRHPRAVLLHDYEALLAEPEARIRALLDFCGLPFNPACLSFHENTREVRSPSASQVRQPLRGDTAHSTRYGALLDPLRTALDLPPWPV</sequence>
<dbReference type="SUPFAM" id="SSF52540">
    <property type="entry name" value="P-loop containing nucleoside triphosphate hydrolases"/>
    <property type="match status" value="1"/>
</dbReference>
<name>A0A154QGH4_9GAMM</name>
<dbReference type="GO" id="GO:0008476">
    <property type="term" value="F:protein-tyrosine sulfotransferase activity"/>
    <property type="evidence" value="ECO:0007669"/>
    <property type="project" value="InterPro"/>
</dbReference>
<dbReference type="SMART" id="SM00028">
    <property type="entry name" value="TPR"/>
    <property type="match status" value="2"/>
</dbReference>
<keyword evidence="2" id="KW-0802">TPR repeat</keyword>
<dbReference type="Gene3D" id="1.25.40.10">
    <property type="entry name" value="Tetratricopeptide repeat domain"/>
    <property type="match status" value="1"/>
</dbReference>
<dbReference type="Gene3D" id="3.40.50.300">
    <property type="entry name" value="P-loop containing nucleotide triphosphate hydrolases"/>
    <property type="match status" value="1"/>
</dbReference>
<dbReference type="Pfam" id="PF13432">
    <property type="entry name" value="TPR_16"/>
    <property type="match status" value="2"/>
</dbReference>
<dbReference type="InterPro" id="IPR027417">
    <property type="entry name" value="P-loop_NTPase"/>
</dbReference>
<organism evidence="3 4">
    <name type="scientific">Rhodanobacter thiooxydans</name>
    <dbReference type="NCBI Taxonomy" id="416169"/>
    <lineage>
        <taxon>Bacteria</taxon>
        <taxon>Pseudomonadati</taxon>
        <taxon>Pseudomonadota</taxon>
        <taxon>Gammaproteobacteria</taxon>
        <taxon>Lysobacterales</taxon>
        <taxon>Rhodanobacteraceae</taxon>
        <taxon>Rhodanobacter</taxon>
    </lineage>
</organism>
<dbReference type="PANTHER" id="PTHR12788:SF10">
    <property type="entry name" value="PROTEIN-TYROSINE SULFOTRANSFERASE"/>
    <property type="match status" value="1"/>
</dbReference>
<accession>A0A154QGH4</accession>
<dbReference type="InterPro" id="IPR019734">
    <property type="entry name" value="TPR_rpt"/>
</dbReference>
<dbReference type="InterPro" id="IPR011990">
    <property type="entry name" value="TPR-like_helical_dom_sf"/>
</dbReference>
<dbReference type="Pfam" id="PF13469">
    <property type="entry name" value="Sulfotransfer_3"/>
    <property type="match status" value="1"/>
</dbReference>
<keyword evidence="4" id="KW-1185">Reference proteome</keyword>
<dbReference type="Proteomes" id="UP000076131">
    <property type="component" value="Unassembled WGS sequence"/>
</dbReference>
<feature type="repeat" description="TPR" evidence="2">
    <location>
        <begin position="114"/>
        <end position="147"/>
    </location>
</feature>
<reference evidence="3 4" key="1">
    <citation type="journal article" date="2016" name="MBio">
        <title>Lateral Gene Transfer in a Heavy Metal-Contaminated-Groundwater Microbial Community.</title>
        <authorList>
            <person name="Hemme C.L."/>
            <person name="Green S.J."/>
            <person name="Rishishwar L."/>
            <person name="Prakash O."/>
            <person name="Pettenato A."/>
            <person name="Chakraborty R."/>
            <person name="Deutschbauer A.M."/>
            <person name="Van Nostrand J.D."/>
            <person name="Wu L."/>
            <person name="He Z."/>
            <person name="Jordan I.K."/>
            <person name="Hazen T.C."/>
            <person name="Arkin A.P."/>
            <person name="Kostka J.E."/>
            <person name="Zhou J."/>
        </authorList>
    </citation>
    <scope>NUCLEOTIDE SEQUENCE [LARGE SCALE GENOMIC DNA]</scope>
    <source>
        <strain evidence="3 4">FW104-T7</strain>
    </source>
</reference>
<dbReference type="PROSITE" id="PS50005">
    <property type="entry name" value="TPR"/>
    <property type="match status" value="1"/>
</dbReference>
<evidence type="ECO:0000313" key="3">
    <source>
        <dbReference type="EMBL" id="KZC23256.1"/>
    </source>
</evidence>
<evidence type="ECO:0000313" key="4">
    <source>
        <dbReference type="Proteomes" id="UP000076131"/>
    </source>
</evidence>
<dbReference type="EMBL" id="LVJS01000048">
    <property type="protein sequence ID" value="KZC23256.1"/>
    <property type="molecule type" value="Genomic_DNA"/>
</dbReference>
<evidence type="ECO:0000256" key="2">
    <source>
        <dbReference type="PROSITE-ProRule" id="PRU00339"/>
    </source>
</evidence>
<dbReference type="RefSeq" id="WP_008438106.1">
    <property type="nucleotide sequence ID" value="NZ_LVJS01000048.1"/>
</dbReference>
<gene>
    <name evidence="3" type="ORF">RHOFW104T7_14560</name>
</gene>
<dbReference type="InterPro" id="IPR026634">
    <property type="entry name" value="TPST-like"/>
</dbReference>
<evidence type="ECO:0000256" key="1">
    <source>
        <dbReference type="ARBA" id="ARBA00022679"/>
    </source>
</evidence>
<dbReference type="eggNOG" id="COG0457">
    <property type="taxonomic scope" value="Bacteria"/>
</dbReference>
<dbReference type="AlphaFoldDB" id="A0A154QGH4"/>
<keyword evidence="1" id="KW-0808">Transferase</keyword>
<dbReference type="STRING" id="416169.RHOFW104T7_14560"/>
<dbReference type="SMR" id="A0A154QGH4"/>
<comment type="caution">
    <text evidence="3">The sequence shown here is derived from an EMBL/GenBank/DDBJ whole genome shotgun (WGS) entry which is preliminary data.</text>
</comment>
<dbReference type="PANTHER" id="PTHR12788">
    <property type="entry name" value="PROTEIN-TYROSINE SULFOTRANSFERASE 2"/>
    <property type="match status" value="1"/>
</dbReference>